<evidence type="ECO:0000313" key="15">
    <source>
        <dbReference type="EMBL" id="ALM13715.1"/>
    </source>
</evidence>
<dbReference type="Gene3D" id="3.65.10.10">
    <property type="entry name" value="Enolpyruvate transferase domain"/>
    <property type="match status" value="2"/>
</dbReference>
<keyword evidence="7 12" id="KW-0573">Peptidoglycan synthesis</keyword>
<dbReference type="SUPFAM" id="SSF55205">
    <property type="entry name" value="EPT/RTPC-like"/>
    <property type="match status" value="1"/>
</dbReference>
<feature type="binding site" evidence="12">
    <location>
        <position position="305"/>
    </location>
    <ligand>
        <name>UDP-N-acetyl-alpha-D-glucosamine</name>
        <dbReference type="ChEBI" id="CHEBI:57705"/>
    </ligand>
</feature>
<dbReference type="InterPro" id="IPR005750">
    <property type="entry name" value="UDP_GlcNAc_COvinyl_MurA"/>
</dbReference>
<dbReference type="NCBIfam" id="TIGR01072">
    <property type="entry name" value="murA"/>
    <property type="match status" value="1"/>
</dbReference>
<dbReference type="Proteomes" id="UP000069135">
    <property type="component" value="Chromosome"/>
</dbReference>
<dbReference type="PANTHER" id="PTHR43783">
    <property type="entry name" value="UDP-N-ACETYLGLUCOSAMINE 1-CARBOXYVINYLTRANSFERASE"/>
    <property type="match status" value="1"/>
</dbReference>
<evidence type="ECO:0000256" key="11">
    <source>
        <dbReference type="ARBA" id="ARBA00047527"/>
    </source>
</evidence>
<keyword evidence="9 12" id="KW-0961">Cell wall biogenesis/degradation</keyword>
<dbReference type="GO" id="GO:0071555">
    <property type="term" value="P:cell wall organization"/>
    <property type="evidence" value="ECO:0007669"/>
    <property type="project" value="UniProtKB-KW"/>
</dbReference>
<dbReference type="Pfam" id="PF00275">
    <property type="entry name" value="EPSP_synthase"/>
    <property type="match status" value="1"/>
</dbReference>
<feature type="binding site" evidence="12">
    <location>
        <position position="327"/>
    </location>
    <ligand>
        <name>UDP-N-acetyl-alpha-D-glucosamine</name>
        <dbReference type="ChEBI" id="CHEBI:57705"/>
    </ligand>
</feature>
<evidence type="ECO:0000256" key="9">
    <source>
        <dbReference type="ARBA" id="ARBA00023316"/>
    </source>
</evidence>
<dbReference type="PANTHER" id="PTHR43783:SF1">
    <property type="entry name" value="UDP-N-ACETYLGLUCOSAMINE 1-CARBOXYVINYLTRANSFERASE"/>
    <property type="match status" value="1"/>
</dbReference>
<protein>
    <recommendedName>
        <fullName evidence="12">UDP-N-acetylglucosamine 1-carboxyvinyltransferase</fullName>
        <ecNumber evidence="12">2.5.1.7</ecNumber>
    </recommendedName>
    <alternativeName>
        <fullName evidence="12">Enoylpyruvate transferase</fullName>
    </alternativeName>
    <alternativeName>
        <fullName evidence="12">UDP-N-acetylglucosamine enolpyruvyl transferase</fullName>
        <shortName evidence="12">EPT</shortName>
    </alternativeName>
</protein>
<comment type="function">
    <text evidence="12">Cell wall formation. Adds enolpyruvyl to UDP-N-acetylglucosamine.</text>
</comment>
<dbReference type="EC" id="2.5.1.7" evidence="12"/>
<keyword evidence="4 12" id="KW-0132">Cell division</keyword>
<comment type="caution">
    <text evidence="12">Lacks conserved residue(s) required for the propagation of feature annotation.</text>
</comment>
<dbReference type="EMBL" id="CP013065">
    <property type="protein sequence ID" value="ALM13715.1"/>
    <property type="molecule type" value="Genomic_DNA"/>
</dbReference>
<accession>A0A0S1SUY4</accession>
<evidence type="ECO:0000256" key="6">
    <source>
        <dbReference type="ARBA" id="ARBA00022960"/>
    </source>
</evidence>
<dbReference type="GO" id="GO:0019277">
    <property type="term" value="P:UDP-N-acetylgalactosamine biosynthetic process"/>
    <property type="evidence" value="ECO:0007669"/>
    <property type="project" value="InterPro"/>
</dbReference>
<dbReference type="CDD" id="cd01555">
    <property type="entry name" value="UdpNAET"/>
    <property type="match status" value="1"/>
</dbReference>
<feature type="active site" description="Proton donor" evidence="12">
    <location>
        <position position="117"/>
    </location>
</feature>
<comment type="pathway">
    <text evidence="2 12">Cell wall biogenesis; peptidoglycan biosynthesis.</text>
</comment>
<comment type="catalytic activity">
    <reaction evidence="11 12">
        <text>phosphoenolpyruvate + UDP-N-acetyl-alpha-D-glucosamine = UDP-N-acetyl-3-O-(1-carboxyvinyl)-alpha-D-glucosamine + phosphate</text>
        <dbReference type="Rhea" id="RHEA:18681"/>
        <dbReference type="ChEBI" id="CHEBI:43474"/>
        <dbReference type="ChEBI" id="CHEBI:57705"/>
        <dbReference type="ChEBI" id="CHEBI:58702"/>
        <dbReference type="ChEBI" id="CHEBI:68483"/>
        <dbReference type="EC" id="2.5.1.7"/>
    </reaction>
</comment>
<evidence type="ECO:0000256" key="13">
    <source>
        <dbReference type="SAM" id="MobiDB-lite"/>
    </source>
</evidence>
<dbReference type="GO" id="GO:0005737">
    <property type="term" value="C:cytoplasm"/>
    <property type="evidence" value="ECO:0007669"/>
    <property type="project" value="UniProtKB-SubCell"/>
</dbReference>
<reference evidence="15 16" key="2">
    <citation type="journal article" date="2016" name="PeerJ">
        <title>Analysis of five complete genome sequences for members of the class Peribacteria in the recently recognized Peregrinibacteria bacterial phylum.</title>
        <authorList>
            <person name="Anantharaman K."/>
            <person name="Brown C.T."/>
            <person name="Burstein D."/>
            <person name="Castelle C.J."/>
            <person name="Probst A.J."/>
            <person name="Thomas B.C."/>
            <person name="Williams K.H."/>
            <person name="Banfield J.F."/>
        </authorList>
    </citation>
    <scope>NUCLEOTIDE SEQUENCE [LARGE SCALE GENOMIC DNA]</scope>
    <source>
        <strain evidence="15">RIFOXYD1_FULL_PER-ii_59_16</strain>
    </source>
</reference>
<comment type="subcellular location">
    <subcellularLocation>
        <location evidence="1 12">Cytoplasm</location>
    </subcellularLocation>
</comment>
<keyword evidence="12" id="KW-0670">Pyruvate</keyword>
<name>A0A0S1SIH9_9BACT</name>
<dbReference type="InterPro" id="IPR001986">
    <property type="entry name" value="Enolpyruvate_Tfrase_dom"/>
</dbReference>
<evidence type="ECO:0000256" key="10">
    <source>
        <dbReference type="ARBA" id="ARBA00038367"/>
    </source>
</evidence>
<accession>A0A0S1SQT5</accession>
<feature type="binding site" evidence="12">
    <location>
        <position position="93"/>
    </location>
    <ligand>
        <name>UDP-N-acetyl-alpha-D-glucosamine</name>
        <dbReference type="ChEBI" id="CHEBI:57705"/>
    </ligand>
</feature>
<dbReference type="GO" id="GO:0008360">
    <property type="term" value="P:regulation of cell shape"/>
    <property type="evidence" value="ECO:0007669"/>
    <property type="project" value="UniProtKB-KW"/>
</dbReference>
<dbReference type="NCBIfam" id="NF006873">
    <property type="entry name" value="PRK09369.1"/>
    <property type="match status" value="1"/>
</dbReference>
<dbReference type="KEGG" id="prf:PeribacterA2_1052"/>
<feature type="modified residue" description="2-(S-cysteinyl)pyruvic acid O-phosphothioketal" evidence="12">
    <location>
        <position position="117"/>
    </location>
</feature>
<feature type="region of interest" description="Disordered" evidence="13">
    <location>
        <begin position="419"/>
        <end position="441"/>
    </location>
</feature>
<dbReference type="GO" id="GO:0008760">
    <property type="term" value="F:UDP-N-acetylglucosamine 1-carboxyvinyltransferase activity"/>
    <property type="evidence" value="ECO:0007669"/>
    <property type="project" value="UniProtKB-UniRule"/>
</dbReference>
<dbReference type="STRING" id="1735162.PeribacterB2_1054"/>
<evidence type="ECO:0000256" key="5">
    <source>
        <dbReference type="ARBA" id="ARBA00022679"/>
    </source>
</evidence>
<evidence type="ECO:0000256" key="8">
    <source>
        <dbReference type="ARBA" id="ARBA00023306"/>
    </source>
</evidence>
<evidence type="ECO:0000256" key="3">
    <source>
        <dbReference type="ARBA" id="ARBA00022490"/>
    </source>
</evidence>
<organism evidence="15 16">
    <name type="scientific">Candidatus Peribacter riflensis</name>
    <dbReference type="NCBI Taxonomy" id="1735162"/>
    <lineage>
        <taxon>Bacteria</taxon>
        <taxon>Candidatus Peregrinibacteriota</taxon>
        <taxon>Candidatus Peribacteria</taxon>
        <taxon>Candidatus Peribacterales</taxon>
        <taxon>Candidatus Peribacteraceae</taxon>
        <taxon>Candidatus Peribacter</taxon>
    </lineage>
</organism>
<sequence length="441" mass="47793">MDIRYRVRGGNPLRGDITISGSKNAALPLIAASVLASGETVLHNVPRLRDITVMLRILEFLGAETSFQGNTVRIRTHKLQNRRIPVELVSKLRGSIVLLGPLLARFGTVEMAYPGGCVLGKRPVYAHIAALGQLGAKDRSTDEVLHLEGELKPGRVILPEFSVTATENAVMAAALVDGEIRIDLAAAEPHVQEVEKIVASMGAQVQGIGTHAVLIRGRKNLQSPTHTVIPDYLEAGAFIIAALVTKGKVRLHGADPEHLISFLSVLKRMGGIVRVEGDVLFVDGELSMLQAQEVRTNIFPGFPTDLQATMGVAMTQAKGVSRIFERLFEGRMAYLYELEKMGAHIEILNAHEALIIGPTELRGRVVSSNDIRAGAAMVLASLCARGETMVTDVRYIERGYDRFDEKLKSLGADIEKISVEERKEEEGETAAPRPAPLTVAG</sequence>
<dbReference type="InterPro" id="IPR050068">
    <property type="entry name" value="MurA_subfamily"/>
</dbReference>
<keyword evidence="6 12" id="KW-0133">Cell shape</keyword>
<evidence type="ECO:0000256" key="1">
    <source>
        <dbReference type="ARBA" id="ARBA00004496"/>
    </source>
</evidence>
<evidence type="ECO:0000259" key="14">
    <source>
        <dbReference type="Pfam" id="PF00275"/>
    </source>
</evidence>
<dbReference type="GO" id="GO:0009252">
    <property type="term" value="P:peptidoglycan biosynthetic process"/>
    <property type="evidence" value="ECO:0007669"/>
    <property type="project" value="UniProtKB-UniRule"/>
</dbReference>
<accession>A0A0S1SQ42</accession>
<keyword evidence="5 12" id="KW-0808">Transferase</keyword>
<evidence type="ECO:0000313" key="16">
    <source>
        <dbReference type="Proteomes" id="UP000069135"/>
    </source>
</evidence>
<evidence type="ECO:0000256" key="4">
    <source>
        <dbReference type="ARBA" id="ARBA00022618"/>
    </source>
</evidence>
<dbReference type="PATRIC" id="fig|1735161.3.peg.1030"/>
<evidence type="ECO:0000256" key="12">
    <source>
        <dbReference type="HAMAP-Rule" id="MF_00111"/>
    </source>
</evidence>
<dbReference type="InterPro" id="IPR036968">
    <property type="entry name" value="Enolpyruvate_Tfrase_sf"/>
</dbReference>
<dbReference type="InterPro" id="IPR013792">
    <property type="entry name" value="RNA3'P_cycl/enolpyr_Trfase_a/b"/>
</dbReference>
<feature type="domain" description="Enolpyruvate transferase" evidence="14">
    <location>
        <begin position="7"/>
        <end position="407"/>
    </location>
</feature>
<evidence type="ECO:0000256" key="7">
    <source>
        <dbReference type="ARBA" id="ARBA00022984"/>
    </source>
</evidence>
<comment type="similarity">
    <text evidence="10 12">Belongs to the EPSP synthase family. MurA subfamily.</text>
</comment>
<keyword evidence="3 12" id="KW-0963">Cytoplasm</keyword>
<feature type="binding site" evidence="12">
    <location>
        <begin position="23"/>
        <end position="24"/>
    </location>
    <ligand>
        <name>phosphoenolpyruvate</name>
        <dbReference type="ChEBI" id="CHEBI:58702"/>
    </ligand>
</feature>
<dbReference type="GO" id="GO:0051301">
    <property type="term" value="P:cell division"/>
    <property type="evidence" value="ECO:0007669"/>
    <property type="project" value="UniProtKB-KW"/>
</dbReference>
<gene>
    <name evidence="12" type="primary">murA</name>
    <name evidence="15" type="ORF">PeribacterD1_1052</name>
</gene>
<reference evidence="16" key="1">
    <citation type="submission" date="2015-10" db="EMBL/GenBank/DDBJ databases">
        <title>Analysis of five complete genome sequences for members of the class Peribacteria in the recently recognized Peregrinibacteria bacterial phylum.</title>
        <authorList>
            <person name="Anantharaman K."/>
            <person name="Brown C.T."/>
            <person name="Burstein D."/>
            <person name="Castelle C.J."/>
            <person name="Probst A.J."/>
            <person name="Thomas B.C."/>
            <person name="Williams K.H."/>
            <person name="Banfield J.F."/>
        </authorList>
    </citation>
    <scope>NUCLEOTIDE SEQUENCE [LARGE SCALE GENOMIC DNA]</scope>
</reference>
<keyword evidence="8 12" id="KW-0131">Cell cycle</keyword>
<accession>A0A0S1SLU8</accession>
<proteinExistence type="inferred from homology"/>
<accession>A0A0S1SIH9</accession>
<dbReference type="UniPathway" id="UPA00219"/>
<evidence type="ECO:0000256" key="2">
    <source>
        <dbReference type="ARBA" id="ARBA00004752"/>
    </source>
</evidence>
<dbReference type="AlphaFoldDB" id="A0A0S1SIH9"/>
<dbReference type="HAMAP" id="MF_00111">
    <property type="entry name" value="MurA"/>
    <property type="match status" value="1"/>
</dbReference>